<reference evidence="1 2" key="1">
    <citation type="submission" date="2019-09" db="EMBL/GenBank/DDBJ databases">
        <title>Distinct polysaccharide growth profiles of human intestinal Prevotella copri isolates.</title>
        <authorList>
            <person name="Fehlner-Peach H."/>
            <person name="Magnabosco C."/>
            <person name="Raghavan V."/>
            <person name="Scher J.U."/>
            <person name="Tett A."/>
            <person name="Cox L.M."/>
            <person name="Gottsegen C."/>
            <person name="Watters A."/>
            <person name="Wiltshire- Gordon J.D."/>
            <person name="Segata N."/>
            <person name="Bonneau R."/>
            <person name="Littman D.R."/>
        </authorList>
    </citation>
    <scope>NUCLEOTIDE SEQUENCE [LARGE SCALE GENOMIC DNA]</scope>
    <source>
        <strain evidence="2">iAQ1173</strain>
    </source>
</reference>
<dbReference type="Proteomes" id="UP000384372">
    <property type="component" value="Unassembled WGS sequence"/>
</dbReference>
<evidence type="ECO:0008006" key="3">
    <source>
        <dbReference type="Google" id="ProtNLM"/>
    </source>
</evidence>
<accession>A0A6A7W9D4</accession>
<evidence type="ECO:0000313" key="1">
    <source>
        <dbReference type="EMBL" id="MQP11001.1"/>
    </source>
</evidence>
<comment type="caution">
    <text evidence="1">The sequence shown here is derived from an EMBL/GenBank/DDBJ whole genome shotgun (WGS) entry which is preliminary data.</text>
</comment>
<dbReference type="OrthoDB" id="1081698at2"/>
<protein>
    <recommendedName>
        <fullName evidence="3">Lipoprotein</fullName>
    </recommendedName>
</protein>
<keyword evidence="2" id="KW-1185">Reference proteome</keyword>
<evidence type="ECO:0000313" key="2">
    <source>
        <dbReference type="Proteomes" id="UP000384372"/>
    </source>
</evidence>
<organism evidence="1 2">
    <name type="scientific">Segatella copri</name>
    <dbReference type="NCBI Taxonomy" id="165179"/>
    <lineage>
        <taxon>Bacteria</taxon>
        <taxon>Pseudomonadati</taxon>
        <taxon>Bacteroidota</taxon>
        <taxon>Bacteroidia</taxon>
        <taxon>Bacteroidales</taxon>
        <taxon>Prevotellaceae</taxon>
        <taxon>Segatella</taxon>
    </lineage>
</organism>
<dbReference type="AlphaFoldDB" id="A0A6A7W9D4"/>
<name>A0A6A7W9D4_9BACT</name>
<dbReference type="RefSeq" id="WP_158462828.1">
    <property type="nucleotide sequence ID" value="NZ_VZAD01000032.1"/>
</dbReference>
<dbReference type="PROSITE" id="PS51257">
    <property type="entry name" value="PROKAR_LIPOPROTEIN"/>
    <property type="match status" value="1"/>
</dbReference>
<dbReference type="EMBL" id="VZAD01000032">
    <property type="protein sequence ID" value="MQP11001.1"/>
    <property type="molecule type" value="Genomic_DNA"/>
</dbReference>
<sequence length="127" mass="14778">MKKILFGIMTLALMASCTESMEDRAVREAREYTEKVCPTPYINDSRTDSAVFDKDSRTYIYYLSLRNKADNAEAIALNRNKLHNMQKQALDNNPGLKSYKEAHFSFRFIYRSASNPQKILLDDTFKY</sequence>
<gene>
    <name evidence="1" type="ORF">F7D20_03270</name>
</gene>
<proteinExistence type="predicted"/>